<dbReference type="Proteomes" id="UP000008237">
    <property type="component" value="Unassembled WGS sequence"/>
</dbReference>
<protein>
    <submittedName>
        <fullName evidence="2">Uncharacterized protein</fullName>
    </submittedName>
</protein>
<gene>
    <name evidence="2" type="ORF">EAI_05598</name>
</gene>
<keyword evidence="1" id="KW-0175">Coiled coil</keyword>
<sequence>MKETLNTVTNNLEDKSNELEKHNVYLEELEVERKKLFQEIKQLEIQQQSLKGRLANPNLQDQQVLEQGKYVS</sequence>
<dbReference type="OMA" id="NNELCKH"/>
<dbReference type="OrthoDB" id="6349744at2759"/>
<dbReference type="EMBL" id="GL453340">
    <property type="protein sequence ID" value="EFN76203.1"/>
    <property type="molecule type" value="Genomic_DNA"/>
</dbReference>
<reference evidence="2 3" key="1">
    <citation type="journal article" date="2010" name="Science">
        <title>Genomic comparison of the ants Camponotus floridanus and Harpegnathos saltator.</title>
        <authorList>
            <person name="Bonasio R."/>
            <person name="Zhang G."/>
            <person name="Ye C."/>
            <person name="Mutti N.S."/>
            <person name="Fang X."/>
            <person name="Qin N."/>
            <person name="Donahue G."/>
            <person name="Yang P."/>
            <person name="Li Q."/>
            <person name="Li C."/>
            <person name="Zhang P."/>
            <person name="Huang Z."/>
            <person name="Berger S.L."/>
            <person name="Reinberg D."/>
            <person name="Wang J."/>
            <person name="Liebig J."/>
        </authorList>
    </citation>
    <scope>NUCLEOTIDE SEQUENCE [LARGE SCALE GENOMIC DNA]</scope>
    <source>
        <strain evidence="2 3">R22 G/1</strain>
    </source>
</reference>
<evidence type="ECO:0000313" key="3">
    <source>
        <dbReference type="Proteomes" id="UP000008237"/>
    </source>
</evidence>
<dbReference type="AlphaFoldDB" id="E2C790"/>
<evidence type="ECO:0000256" key="1">
    <source>
        <dbReference type="SAM" id="Coils"/>
    </source>
</evidence>
<name>E2C790_HARSA</name>
<proteinExistence type="predicted"/>
<keyword evidence="3" id="KW-1185">Reference proteome</keyword>
<feature type="coiled-coil region" evidence="1">
    <location>
        <begin position="2"/>
        <end position="53"/>
    </location>
</feature>
<organism evidence="3">
    <name type="scientific">Harpegnathos saltator</name>
    <name type="common">Jerdon's jumping ant</name>
    <dbReference type="NCBI Taxonomy" id="610380"/>
    <lineage>
        <taxon>Eukaryota</taxon>
        <taxon>Metazoa</taxon>
        <taxon>Ecdysozoa</taxon>
        <taxon>Arthropoda</taxon>
        <taxon>Hexapoda</taxon>
        <taxon>Insecta</taxon>
        <taxon>Pterygota</taxon>
        <taxon>Neoptera</taxon>
        <taxon>Endopterygota</taxon>
        <taxon>Hymenoptera</taxon>
        <taxon>Apocrita</taxon>
        <taxon>Aculeata</taxon>
        <taxon>Formicoidea</taxon>
        <taxon>Formicidae</taxon>
        <taxon>Ponerinae</taxon>
        <taxon>Ponerini</taxon>
        <taxon>Harpegnathos</taxon>
    </lineage>
</organism>
<evidence type="ECO:0000313" key="2">
    <source>
        <dbReference type="EMBL" id="EFN76203.1"/>
    </source>
</evidence>
<dbReference type="InParanoid" id="E2C790"/>
<accession>E2C790</accession>